<accession>A0A2P4Z748</accession>
<sequence length="340" mass="38212">MPGVELFQEERNLASVLAFLSSISNNPNHVSAVSILEDVTTGSLNLLIAINKAKFDDGNHILQQLKDRFEDIFAQLSQAPYSIDSNVEDAVFAAIISMCFKRILCRLRFTNSYIKASRQPITLLLQKAMALRSVKPFFNFMERSRDVIKFVESWRKQETPDELGSLVRSIQHLSKISGFQDVIESISNHEMDPSSKKSLLNGVRKVARYFEAARFLCNLSKKHPSIQRLRFILVKPPSNAFGETSTALCTSTLSSMIARIASLHGLQWNADRICHILGTNEIEAGSRFINQTNTILLEAKIHAAIQLILHCETNKFTPQPRVICASKDACFLCNAFILTH</sequence>
<dbReference type="InterPro" id="IPR027796">
    <property type="entry name" value="OTT_1508_deam-like"/>
</dbReference>
<proteinExistence type="predicted"/>
<reference evidence="1 2" key="1">
    <citation type="journal article" date="2016" name="Genome Announc.">
        <title>Draft Whole-Genome Sequence of Trichoderma gamsii T6085, a Promising Biocontrol Agent of Fusarium Head Blight on Wheat.</title>
        <authorList>
            <person name="Baroncelli R."/>
            <person name="Zapparata A."/>
            <person name="Piaggeschi G."/>
            <person name="Sarrocco S."/>
            <person name="Vannacci G."/>
        </authorList>
    </citation>
    <scope>NUCLEOTIDE SEQUENCE [LARGE SCALE GENOMIC DNA]</scope>
    <source>
        <strain evidence="1 2">T6085</strain>
    </source>
</reference>
<dbReference type="Pfam" id="PF14441">
    <property type="entry name" value="OTT_1508_deam"/>
    <property type="match status" value="1"/>
</dbReference>
<dbReference type="AlphaFoldDB" id="A0A2P4Z748"/>
<organism evidence="1 2">
    <name type="scientific">Trichoderma gamsii</name>
    <dbReference type="NCBI Taxonomy" id="398673"/>
    <lineage>
        <taxon>Eukaryota</taxon>
        <taxon>Fungi</taxon>
        <taxon>Dikarya</taxon>
        <taxon>Ascomycota</taxon>
        <taxon>Pezizomycotina</taxon>
        <taxon>Sordariomycetes</taxon>
        <taxon>Hypocreomycetidae</taxon>
        <taxon>Hypocreales</taxon>
        <taxon>Hypocreaceae</taxon>
        <taxon>Trichoderma</taxon>
    </lineage>
</organism>
<keyword evidence="2" id="KW-1185">Reference proteome</keyword>
<protein>
    <submittedName>
        <fullName evidence="1">Uncharacterized protein</fullName>
    </submittedName>
</protein>
<evidence type="ECO:0000313" key="1">
    <source>
        <dbReference type="EMBL" id="PON20112.1"/>
    </source>
</evidence>
<dbReference type="EMBL" id="JPDN02000083">
    <property type="protein sequence ID" value="PON20112.1"/>
    <property type="molecule type" value="Genomic_DNA"/>
</dbReference>
<dbReference type="RefSeq" id="XP_024404302.1">
    <property type="nucleotide sequence ID" value="XM_024550951.1"/>
</dbReference>
<dbReference type="GeneID" id="36347977"/>
<evidence type="ECO:0000313" key="2">
    <source>
        <dbReference type="Proteomes" id="UP000054821"/>
    </source>
</evidence>
<gene>
    <name evidence="1" type="ORF">TGAM01_v211007</name>
</gene>
<comment type="caution">
    <text evidence="1">The sequence shown here is derived from an EMBL/GenBank/DDBJ whole genome shotgun (WGS) entry which is preliminary data.</text>
</comment>
<dbReference type="Proteomes" id="UP000054821">
    <property type="component" value="Unassembled WGS sequence"/>
</dbReference>
<name>A0A2P4Z748_9HYPO</name>